<dbReference type="GO" id="GO:0004726">
    <property type="term" value="F:non-membrane spanning protein tyrosine phosphatase activity"/>
    <property type="evidence" value="ECO:0007669"/>
    <property type="project" value="InterPro"/>
</dbReference>
<dbReference type="SMART" id="SM00404">
    <property type="entry name" value="PTPc_motif"/>
    <property type="match status" value="1"/>
</dbReference>
<keyword evidence="6" id="KW-0904">Protein phosphatase</keyword>
<reference evidence="11" key="1">
    <citation type="submission" date="2022-01" db="EMBL/GenBank/DDBJ databases">
        <authorList>
            <person name="King R."/>
        </authorList>
    </citation>
    <scope>NUCLEOTIDE SEQUENCE</scope>
</reference>
<dbReference type="SMART" id="SM00194">
    <property type="entry name" value="PTPc"/>
    <property type="match status" value="1"/>
</dbReference>
<evidence type="ECO:0000256" key="1">
    <source>
        <dbReference type="ARBA" id="ARBA00004496"/>
    </source>
</evidence>
<dbReference type="InterPro" id="IPR016130">
    <property type="entry name" value="Tyr_Pase_AS"/>
</dbReference>
<dbReference type="InterPro" id="IPR047170">
    <property type="entry name" value="PTN12/18/22"/>
</dbReference>
<dbReference type="FunFam" id="3.90.190.10:FF:000045">
    <property type="entry name" value="Tyrosine-protein phosphatase non-receptor type 12"/>
    <property type="match status" value="1"/>
</dbReference>
<dbReference type="InterPro" id="IPR000242">
    <property type="entry name" value="PTP_cat"/>
</dbReference>
<evidence type="ECO:0000256" key="4">
    <source>
        <dbReference type="ARBA" id="ARBA00022553"/>
    </source>
</evidence>
<evidence type="ECO:0000256" key="6">
    <source>
        <dbReference type="ARBA" id="ARBA00022912"/>
    </source>
</evidence>
<dbReference type="InterPro" id="IPR003595">
    <property type="entry name" value="Tyr_Pase_cat"/>
</dbReference>
<gene>
    <name evidence="11" type="ORF">NEZAVI_LOCUS3394</name>
</gene>
<dbReference type="EC" id="3.1.3.48" evidence="2"/>
<evidence type="ECO:0000259" key="9">
    <source>
        <dbReference type="PROSITE" id="PS50055"/>
    </source>
</evidence>
<organism evidence="11 12">
    <name type="scientific">Nezara viridula</name>
    <name type="common">Southern green stink bug</name>
    <name type="synonym">Cimex viridulus</name>
    <dbReference type="NCBI Taxonomy" id="85310"/>
    <lineage>
        <taxon>Eukaryota</taxon>
        <taxon>Metazoa</taxon>
        <taxon>Ecdysozoa</taxon>
        <taxon>Arthropoda</taxon>
        <taxon>Hexapoda</taxon>
        <taxon>Insecta</taxon>
        <taxon>Pterygota</taxon>
        <taxon>Neoptera</taxon>
        <taxon>Paraneoptera</taxon>
        <taxon>Hemiptera</taxon>
        <taxon>Heteroptera</taxon>
        <taxon>Panheteroptera</taxon>
        <taxon>Pentatomomorpha</taxon>
        <taxon>Pentatomoidea</taxon>
        <taxon>Pentatomidae</taxon>
        <taxon>Pentatominae</taxon>
        <taxon>Nezara</taxon>
    </lineage>
</organism>
<keyword evidence="12" id="KW-1185">Reference proteome</keyword>
<comment type="subcellular location">
    <subcellularLocation>
        <location evidence="1">Cytoplasm</location>
    </subcellularLocation>
</comment>
<feature type="compositionally biased region" description="Basic and acidic residues" evidence="8">
    <location>
        <begin position="419"/>
        <end position="428"/>
    </location>
</feature>
<evidence type="ECO:0000256" key="2">
    <source>
        <dbReference type="ARBA" id="ARBA00013064"/>
    </source>
</evidence>
<evidence type="ECO:0000259" key="10">
    <source>
        <dbReference type="PROSITE" id="PS50056"/>
    </source>
</evidence>
<dbReference type="PANTHER" id="PTHR45983:SF2">
    <property type="entry name" value="PROTEIN-TYROSINE-PHOSPHATASE"/>
    <property type="match status" value="1"/>
</dbReference>
<feature type="region of interest" description="Disordered" evidence="8">
    <location>
        <begin position="409"/>
        <end position="443"/>
    </location>
</feature>
<feature type="domain" description="Tyrosine-protein phosphatase" evidence="9">
    <location>
        <begin position="33"/>
        <end position="303"/>
    </location>
</feature>
<dbReference type="Pfam" id="PF00102">
    <property type="entry name" value="Y_phosphatase"/>
    <property type="match status" value="1"/>
</dbReference>
<evidence type="ECO:0000313" key="11">
    <source>
        <dbReference type="EMBL" id="CAH1392597.1"/>
    </source>
</evidence>
<dbReference type="Proteomes" id="UP001152798">
    <property type="component" value="Chromosome 2"/>
</dbReference>
<evidence type="ECO:0000256" key="3">
    <source>
        <dbReference type="ARBA" id="ARBA00022490"/>
    </source>
</evidence>
<dbReference type="GO" id="GO:0005737">
    <property type="term" value="C:cytoplasm"/>
    <property type="evidence" value="ECO:0007669"/>
    <property type="project" value="UniProtKB-SubCell"/>
</dbReference>
<dbReference type="Gene3D" id="3.90.190.10">
    <property type="entry name" value="Protein tyrosine phosphatase superfamily"/>
    <property type="match status" value="1"/>
</dbReference>
<dbReference type="GO" id="GO:0048666">
    <property type="term" value="P:neuron development"/>
    <property type="evidence" value="ECO:0007669"/>
    <property type="project" value="UniProtKB-ARBA"/>
</dbReference>
<dbReference type="OrthoDB" id="8609993at2759"/>
<dbReference type="PROSITE" id="PS50055">
    <property type="entry name" value="TYR_PHOSPHATASE_PTP"/>
    <property type="match status" value="1"/>
</dbReference>
<dbReference type="GO" id="GO:0005634">
    <property type="term" value="C:nucleus"/>
    <property type="evidence" value="ECO:0007669"/>
    <property type="project" value="TreeGrafter"/>
</dbReference>
<dbReference type="InterPro" id="IPR029021">
    <property type="entry name" value="Prot-tyrosine_phosphatase-like"/>
</dbReference>
<dbReference type="PROSITE" id="PS00383">
    <property type="entry name" value="TYR_PHOSPHATASE_1"/>
    <property type="match status" value="1"/>
</dbReference>
<dbReference type="PRINTS" id="PR00700">
    <property type="entry name" value="PRTYPHPHTASE"/>
</dbReference>
<evidence type="ECO:0000313" key="12">
    <source>
        <dbReference type="Proteomes" id="UP001152798"/>
    </source>
</evidence>
<protein>
    <recommendedName>
        <fullName evidence="2">protein-tyrosine-phosphatase</fullName>
        <ecNumber evidence="2">3.1.3.48</ecNumber>
    </recommendedName>
</protein>
<sequence length="1109" mass="126117">MKDQERVPLRVVLRNFLNHIENLESQSCPEKSYEAEFQDLKIFSENVKCLKEYSCLEGEKEVNRKKNRYKDILPFDVSRVVLNEYAGIPGSDYINANFIKGASGSPAYIASQGPLPSTVNDFWRMVVQCEVQVIVMACNEEEAGKAKCERYWVDDGEEKQFGMISVKLLKSSTVCPDFSVRTMRLKYTNCQSVIEERTVCQLHYVAWPDHGVPSVVQPLLDMVRLVRDTQASETLPVLVHCSAGCGRTGTICAIDYVWGLLRTGKLTNDFSLLGLIRDMRKQRIAMVQTKEQYVLVHQAVRELFKEQLCMIDSHPYENVDPNGLLVIKDEENTYDCIEYVSTCSSEEKHDNKKEKEIKPPPLPCKRNLTIFSSKHEKDVENLTAQQRAIYSLSNNKNCLNISQINDKKKSNNRPLLKTSIDKSSKKGYDNQIKTDNNKPIPSKGILRVPQLETLAPKCSSSIKRSKSLKVVSSFDKGNLTFCPSSPSENKRRSSLESNFDELVLDTEYALYDLSKLEIDHFKEQRIKNVSQKPNKYDIINIQEQRPFLRSLTSLDLRQKLHSNNFSSGISLVPFPDEKVKQKCKLLRSNTQINVVKRNDPMLCAPKHSLEPNAMDQNSQGNSDEHNSLYSHLLNFSVSVDNYKAQSLHFSRRHTENSSSSVKQNVTKPNSALKEPFHRKINELPKSSIHSFRNVRKSICNQVSRDQSKIHLTNIRPDANALTLDSFTAEKSCKSVSKQDKCPPFGLKLLTSSSHSESSDSSPINYQNSSYLRTNHLKQINVKKKIQHGKPVEVPLKNEPSISTHNFQKDSYSCINPHREDARSRQISGNYEDFIPSNSFVIDDPAFGGHHSNSFFNDRLFHSDDMNDLEHGLWIERDRMPITYSKRKSSKDYFVNRSRPHPILHKAENKDNSRTFNNELDGSKTKASSVMIESVIETDGCRDLNTFEASFNKDGSSILVTPSEIKYPIQNRKNVHQYNVPPHGARNSGMTVSNNHADIAGCLTNRPCKSAISQQRCVEAPAFSQESPFFTTDTQKNYRESDCFHSAPGIDLDQVAASINKNDGNLMKVTLEAFQARKTKLQMTPKEKVSLKGTVYPDNNVDKKKQQQYL</sequence>
<dbReference type="PROSITE" id="PS50056">
    <property type="entry name" value="TYR_PHOSPHATASE_2"/>
    <property type="match status" value="1"/>
</dbReference>
<accession>A0A9P0H400</accession>
<dbReference type="InterPro" id="IPR000387">
    <property type="entry name" value="Tyr_Pase_dom"/>
</dbReference>
<dbReference type="CDD" id="cd14542">
    <property type="entry name" value="PTPc-N22_18_12"/>
    <property type="match status" value="1"/>
</dbReference>
<evidence type="ECO:0000256" key="8">
    <source>
        <dbReference type="SAM" id="MobiDB-lite"/>
    </source>
</evidence>
<dbReference type="PANTHER" id="PTHR45983">
    <property type="entry name" value="TYROSINE PHOSPHATSE N18, PUTATIVE-RELATED"/>
    <property type="match status" value="1"/>
</dbReference>
<comment type="similarity">
    <text evidence="7">Belongs to the protein-tyrosine phosphatase family. Non-receptor class 4 subfamily.</text>
</comment>
<dbReference type="AlphaFoldDB" id="A0A9P0H400"/>
<keyword evidence="5" id="KW-0378">Hydrolase</keyword>
<feature type="domain" description="Tyrosine specific protein phosphatases" evidence="10">
    <location>
        <begin position="217"/>
        <end position="294"/>
    </location>
</feature>
<name>A0A9P0H400_NEZVI</name>
<dbReference type="SUPFAM" id="SSF52799">
    <property type="entry name" value="(Phosphotyrosine protein) phosphatases II"/>
    <property type="match status" value="1"/>
</dbReference>
<proteinExistence type="inferred from homology"/>
<evidence type="ECO:0000256" key="7">
    <source>
        <dbReference type="ARBA" id="ARBA00034734"/>
    </source>
</evidence>
<keyword evidence="4" id="KW-0597">Phosphoprotein</keyword>
<evidence type="ECO:0000256" key="5">
    <source>
        <dbReference type="ARBA" id="ARBA00022801"/>
    </source>
</evidence>
<dbReference type="EMBL" id="OV725078">
    <property type="protein sequence ID" value="CAH1392597.1"/>
    <property type="molecule type" value="Genomic_DNA"/>
</dbReference>
<keyword evidence="3" id="KW-0963">Cytoplasm</keyword>